<dbReference type="HOGENOM" id="CLU_013488_0_0_1"/>
<name>E0VDZ4_PEDHC</name>
<dbReference type="EnsemblMetazoa" id="PHUM127210-RA">
    <property type="protein sequence ID" value="PHUM127210-PA"/>
    <property type="gene ID" value="PHUM127210"/>
</dbReference>
<reference evidence="3" key="1">
    <citation type="submission" date="2007-04" db="EMBL/GenBank/DDBJ databases">
        <title>Annotation of Pediculus humanus corporis strain USDA.</title>
        <authorList>
            <person name="Kirkness E."/>
            <person name="Hannick L."/>
            <person name="Hass B."/>
            <person name="Bruggner R."/>
            <person name="Lawson D."/>
            <person name="Bidwell S."/>
            <person name="Joardar V."/>
            <person name="Caler E."/>
            <person name="Walenz B."/>
            <person name="Inman J."/>
            <person name="Schobel S."/>
            <person name="Galinsky K."/>
            <person name="Amedeo P."/>
            <person name="Strausberg R."/>
        </authorList>
    </citation>
    <scope>NUCLEOTIDE SEQUENCE</scope>
    <source>
        <strain evidence="3">USDA</strain>
    </source>
</reference>
<dbReference type="eggNOG" id="ENOG502RVFC">
    <property type="taxonomic scope" value="Eukaryota"/>
</dbReference>
<dbReference type="Pfam" id="PF01465">
    <property type="entry name" value="GRIP"/>
    <property type="match status" value="1"/>
</dbReference>
<feature type="coiled-coil region" evidence="1">
    <location>
        <begin position="143"/>
        <end position="184"/>
    </location>
</feature>
<dbReference type="FunCoup" id="E0VDZ4">
    <property type="interactions" value="11"/>
</dbReference>
<dbReference type="EMBL" id="AAZO01001489">
    <property type="status" value="NOT_ANNOTATED_CDS"/>
    <property type="molecule type" value="Genomic_DNA"/>
</dbReference>
<keyword evidence="3" id="KW-0418">Kinase</keyword>
<dbReference type="KEGG" id="phu:Phum_PHUM127210"/>
<feature type="coiled-coil region" evidence="1">
    <location>
        <begin position="513"/>
        <end position="540"/>
    </location>
</feature>
<reference evidence="3" key="2">
    <citation type="submission" date="2007-04" db="EMBL/GenBank/DDBJ databases">
        <title>The genome of the human body louse.</title>
        <authorList>
            <consortium name="The Human Body Louse Genome Consortium"/>
            <person name="Kirkness E."/>
            <person name="Walenz B."/>
            <person name="Hass B."/>
            <person name="Bruggner R."/>
            <person name="Strausberg R."/>
        </authorList>
    </citation>
    <scope>NUCLEOTIDE SEQUENCE</scope>
    <source>
        <strain evidence="3">USDA</strain>
    </source>
</reference>
<reference evidence="4" key="3">
    <citation type="submission" date="2021-02" db="UniProtKB">
        <authorList>
            <consortium name="EnsemblMetazoa"/>
        </authorList>
    </citation>
    <scope>IDENTIFICATION</scope>
    <source>
        <strain evidence="4">USDA</strain>
    </source>
</reference>
<evidence type="ECO:0000313" key="3">
    <source>
        <dbReference type="EMBL" id="EEB11600.1"/>
    </source>
</evidence>
<gene>
    <name evidence="4" type="primary">8239353</name>
    <name evidence="3" type="ORF">Phum_PHUM127210</name>
</gene>
<dbReference type="OrthoDB" id="5807119at2759"/>
<keyword evidence="1" id="KW-0175">Coiled coil</keyword>
<proteinExistence type="predicted"/>
<dbReference type="CTD" id="8239353"/>
<sequence>MDLDSNKFVSQIPVSKIPSPSSPFKKSYSLRVRGQKANLSTSLPTQSVIHENSDYSNGKSFKSNLMPNHLTRSRLSCLSRNGLEDDLESIGSVTSNFSIATQNSSCEHVNFAKNGTTYSGRSHKYIVHCSSGWNDQEEYLTPTQRANRNIKKLKSLLQLAKEKLREKEEEIFKLNKEVSELKIYRESVEAYKNPPDNQDQISNESFNVAEIQALPPQFNKSIAQKSSEFSPLKYLSDESSHFKMSPTPSHDGIGDKSSCTPDFFLPSMADSGNFDDLPSSASIYSKDSMSFISSETKSILQDSNTINCFSFKNDLDNDTVDGSEEKKELIQMYEKKLNDKKLEYEMELGNLIKTQEEKNLKIIREFDEKLKEEEAKFELRWNDLLKTTEEEKMQIVNRFEMKLEEEKLKYRDNLNTFKAQGGKISDMIFDSDYCKTVEEEKTIYETALVDIKEKFETEKLLIEKKFDEAMATERNKFEDNLQSIKKICDSQVNDLTSKVSELETQYSELIPKYEKAMSLKEELEKENEMLKASLKEQEESHKKMYLEIYKKGQESVSFEANSQEVENKNASPMSVPELFAQLKITEVELENLKDKEYRAAHSDSSGFCLLSSKEAISLWLLAARKAMYKRLAEAQSKTVKNERSGNDPEATLQFLKSAVYYFLTDKENHLGHLKAIESILAFSSAEKSNIEKFYLNRYY</sequence>
<keyword evidence="3" id="KW-0808">Transferase</keyword>
<evidence type="ECO:0000313" key="5">
    <source>
        <dbReference type="Proteomes" id="UP000009046"/>
    </source>
</evidence>
<dbReference type="AlphaFoldDB" id="E0VDZ4"/>
<keyword evidence="5" id="KW-1185">Reference proteome</keyword>
<dbReference type="RefSeq" id="XP_002424338.1">
    <property type="nucleotide sequence ID" value="XM_002424293.1"/>
</dbReference>
<evidence type="ECO:0000313" key="4">
    <source>
        <dbReference type="EnsemblMetazoa" id="PHUM127210-PA"/>
    </source>
</evidence>
<protein>
    <submittedName>
        <fullName evidence="3 4">Rho-associated protein kinase, putative</fullName>
    </submittedName>
</protein>
<dbReference type="InterPro" id="IPR000237">
    <property type="entry name" value="GRIP_dom"/>
</dbReference>
<dbReference type="Proteomes" id="UP000009046">
    <property type="component" value="Unassembled WGS sequence"/>
</dbReference>
<accession>E0VDZ4</accession>
<dbReference type="GO" id="GO:0016301">
    <property type="term" value="F:kinase activity"/>
    <property type="evidence" value="ECO:0007669"/>
    <property type="project" value="UniProtKB-KW"/>
</dbReference>
<organism>
    <name type="scientific">Pediculus humanus subsp. corporis</name>
    <name type="common">Body louse</name>
    <dbReference type="NCBI Taxonomy" id="121224"/>
    <lineage>
        <taxon>Eukaryota</taxon>
        <taxon>Metazoa</taxon>
        <taxon>Ecdysozoa</taxon>
        <taxon>Arthropoda</taxon>
        <taxon>Hexapoda</taxon>
        <taxon>Insecta</taxon>
        <taxon>Pterygota</taxon>
        <taxon>Neoptera</taxon>
        <taxon>Paraneoptera</taxon>
        <taxon>Psocodea</taxon>
        <taxon>Troctomorpha</taxon>
        <taxon>Phthiraptera</taxon>
        <taxon>Anoplura</taxon>
        <taxon>Pediculidae</taxon>
        <taxon>Pediculus</taxon>
    </lineage>
</organism>
<dbReference type="InParanoid" id="E0VDZ4"/>
<dbReference type="OMA" id="DEHYCAG"/>
<dbReference type="EMBL" id="DS235088">
    <property type="protein sequence ID" value="EEB11600.1"/>
    <property type="molecule type" value="Genomic_DNA"/>
</dbReference>
<evidence type="ECO:0000259" key="2">
    <source>
        <dbReference type="PROSITE" id="PS50913"/>
    </source>
</evidence>
<evidence type="ECO:0000256" key="1">
    <source>
        <dbReference type="SAM" id="Coils"/>
    </source>
</evidence>
<dbReference type="GeneID" id="8239353"/>
<dbReference type="VEuPathDB" id="VectorBase:PHUM127210"/>
<dbReference type="PROSITE" id="PS50913">
    <property type="entry name" value="GRIP"/>
    <property type="match status" value="1"/>
</dbReference>
<feature type="domain" description="GRIP" evidence="2">
    <location>
        <begin position="645"/>
        <end position="693"/>
    </location>
</feature>